<organism evidence="4 5">
    <name type="scientific">Acanthaster planci</name>
    <name type="common">Crown-of-thorns starfish</name>
    <dbReference type="NCBI Taxonomy" id="133434"/>
    <lineage>
        <taxon>Eukaryota</taxon>
        <taxon>Metazoa</taxon>
        <taxon>Echinodermata</taxon>
        <taxon>Eleutherozoa</taxon>
        <taxon>Asterozoa</taxon>
        <taxon>Asteroidea</taxon>
        <taxon>Valvatacea</taxon>
        <taxon>Valvatida</taxon>
        <taxon>Acanthasteridae</taxon>
        <taxon>Acanthaster</taxon>
    </lineage>
</organism>
<dbReference type="InterPro" id="IPR042095">
    <property type="entry name" value="SUMF_sf"/>
</dbReference>
<keyword evidence="2" id="KW-0732">Signal</keyword>
<dbReference type="PANTHER" id="PTHR23150:SF19">
    <property type="entry name" value="FORMYLGLYCINE-GENERATING ENZYME"/>
    <property type="match status" value="1"/>
</dbReference>
<dbReference type="Proteomes" id="UP000694845">
    <property type="component" value="Unplaced"/>
</dbReference>
<dbReference type="OMA" id="RQNVYDL"/>
<gene>
    <name evidence="5" type="primary">LOC110986912</name>
</gene>
<protein>
    <submittedName>
        <fullName evidence="5">Sulfatase-modifying factor 1-like isoform X1</fullName>
    </submittedName>
</protein>
<dbReference type="SUPFAM" id="SSF56436">
    <property type="entry name" value="C-type lectin-like"/>
    <property type="match status" value="1"/>
</dbReference>
<feature type="chain" id="PRO_5034325339" evidence="2">
    <location>
        <begin position="27"/>
        <end position="389"/>
    </location>
</feature>
<reference evidence="5" key="1">
    <citation type="submission" date="2025-08" db="UniProtKB">
        <authorList>
            <consortium name="RefSeq"/>
        </authorList>
    </citation>
    <scope>IDENTIFICATION</scope>
</reference>
<feature type="signal peptide" evidence="2">
    <location>
        <begin position="1"/>
        <end position="26"/>
    </location>
</feature>
<evidence type="ECO:0000256" key="1">
    <source>
        <dbReference type="ARBA" id="ARBA00005310"/>
    </source>
</evidence>
<dbReference type="PANTHER" id="PTHR23150">
    <property type="entry name" value="SULFATASE MODIFYING FACTOR 1, 2"/>
    <property type="match status" value="1"/>
</dbReference>
<dbReference type="GO" id="GO:0120147">
    <property type="term" value="F:formylglycine-generating oxidase activity"/>
    <property type="evidence" value="ECO:0007669"/>
    <property type="project" value="TreeGrafter"/>
</dbReference>
<dbReference type="GO" id="GO:0005783">
    <property type="term" value="C:endoplasmic reticulum"/>
    <property type="evidence" value="ECO:0007669"/>
    <property type="project" value="TreeGrafter"/>
</dbReference>
<dbReference type="Gene3D" id="3.90.1580.10">
    <property type="entry name" value="paralog of FGE (formylglycine-generating enzyme)"/>
    <property type="match status" value="1"/>
</dbReference>
<dbReference type="InterPro" id="IPR016187">
    <property type="entry name" value="CTDL_fold"/>
</dbReference>
<dbReference type="GeneID" id="110986912"/>
<dbReference type="RefSeq" id="XP_022104906.1">
    <property type="nucleotide sequence ID" value="XM_022249214.1"/>
</dbReference>
<proteinExistence type="inferred from homology"/>
<dbReference type="Pfam" id="PF03781">
    <property type="entry name" value="FGE-sulfatase"/>
    <property type="match status" value="1"/>
</dbReference>
<accession>A0A8B7ZNF0</accession>
<evidence type="ECO:0000259" key="3">
    <source>
        <dbReference type="Pfam" id="PF03781"/>
    </source>
</evidence>
<evidence type="ECO:0000313" key="5">
    <source>
        <dbReference type="RefSeq" id="XP_022104906.1"/>
    </source>
</evidence>
<evidence type="ECO:0000313" key="4">
    <source>
        <dbReference type="Proteomes" id="UP000694845"/>
    </source>
</evidence>
<evidence type="ECO:0000256" key="2">
    <source>
        <dbReference type="SAM" id="SignalP"/>
    </source>
</evidence>
<dbReference type="OrthoDB" id="659at2759"/>
<name>A0A8B7ZNF0_ACAPL</name>
<dbReference type="InterPro" id="IPR051043">
    <property type="entry name" value="Sulfatase_Mod_Factor_Kinase"/>
</dbReference>
<keyword evidence="4" id="KW-1185">Reference proteome</keyword>
<comment type="similarity">
    <text evidence="1">Belongs to the sulfatase-modifying factor family.</text>
</comment>
<sequence length="389" mass="43275">MKLQVNEKRLAKLFLFLAIFVVLVCADTDSEVCSNSKVCDSQAGDLESGKDCGCSASRQKNEGEDKAINSKKYSAGFDAENQGGQGNDQSAKDTFVRTNQMAFLEGGQFTMGTDEPVIYADGESPARIVSLSSFYFDVYETSNTEFELFVNTTGYVTEAERFGDSFVLEGRISEEVKNDITQAVAAAPWWLPVKGADWRHPEGLDTDIKDRMDHPVVHISWNDADEFCQWAGKRLPTEAEWEYAARGGLKGRLHPWGNKELPKGEHRMNIWQGDFPVTNTAEDGYEGTCPVTAFQPNGYGLYNTIGNVWEWTSDWWTTRHSSELQENPKGPETGTDKVKKGGSYMCHKSYCYRYRCAARSQNTADSSAANLGFRCAADELPVGVECTNC</sequence>
<dbReference type="InterPro" id="IPR005532">
    <property type="entry name" value="SUMF_dom"/>
</dbReference>
<dbReference type="KEGG" id="aplc:110986912"/>
<feature type="domain" description="Sulfatase-modifying factor enzyme-like" evidence="3">
    <location>
        <begin position="99"/>
        <end position="376"/>
    </location>
</feature>
<dbReference type="AlphaFoldDB" id="A0A8B7ZNF0"/>